<feature type="domain" description="FHA" evidence="1">
    <location>
        <begin position="296"/>
        <end position="346"/>
    </location>
</feature>
<dbReference type="PANTHER" id="PTHR23308">
    <property type="entry name" value="NUCLEAR INHIBITOR OF PROTEIN PHOSPHATASE-1"/>
    <property type="match status" value="1"/>
</dbReference>
<name>A0ABS6KAW2_9FIRM</name>
<proteinExistence type="predicted"/>
<evidence type="ECO:0000313" key="2">
    <source>
        <dbReference type="EMBL" id="MBU9727651.1"/>
    </source>
</evidence>
<dbReference type="InterPro" id="IPR050923">
    <property type="entry name" value="Cell_Proc_Reg/RNA_Proc"/>
</dbReference>
<dbReference type="CDD" id="cd00060">
    <property type="entry name" value="FHA"/>
    <property type="match status" value="1"/>
</dbReference>
<evidence type="ECO:0000259" key="1">
    <source>
        <dbReference type="PROSITE" id="PS50006"/>
    </source>
</evidence>
<organism evidence="2 3">
    <name type="scientific">Diplocloster modestus</name>
    <dbReference type="NCBI Taxonomy" id="2850322"/>
    <lineage>
        <taxon>Bacteria</taxon>
        <taxon>Bacillati</taxon>
        <taxon>Bacillota</taxon>
        <taxon>Clostridia</taxon>
        <taxon>Lachnospirales</taxon>
        <taxon>Lachnospiraceae</taxon>
        <taxon>Diplocloster</taxon>
    </lineage>
</organism>
<dbReference type="SUPFAM" id="SSF49879">
    <property type="entry name" value="SMAD/FHA domain"/>
    <property type="match status" value="1"/>
</dbReference>
<dbReference type="Pfam" id="PF19909">
    <property type="entry name" value="DUF6382"/>
    <property type="match status" value="1"/>
</dbReference>
<gene>
    <name evidence="2" type="ORF">KTH90_16700</name>
</gene>
<protein>
    <submittedName>
        <fullName evidence="2">FHA domain-containing protein</fullName>
    </submittedName>
</protein>
<keyword evidence="3" id="KW-1185">Reference proteome</keyword>
<dbReference type="InterPro" id="IPR000253">
    <property type="entry name" value="FHA_dom"/>
</dbReference>
<reference evidence="2 3" key="1">
    <citation type="submission" date="2021-06" db="EMBL/GenBank/DDBJ databases">
        <title>Description of novel taxa of the family Lachnospiraceae.</title>
        <authorList>
            <person name="Chaplin A.V."/>
            <person name="Sokolova S.R."/>
            <person name="Pikina A.P."/>
            <person name="Korzhanova M."/>
            <person name="Belova V."/>
            <person name="Korostin D."/>
            <person name="Efimov B.A."/>
        </authorList>
    </citation>
    <scope>NUCLEOTIDE SEQUENCE [LARGE SCALE GENOMIC DNA]</scope>
    <source>
        <strain evidence="2 3">ASD4241</strain>
    </source>
</reference>
<comment type="caution">
    <text evidence="2">The sequence shown here is derived from an EMBL/GenBank/DDBJ whole genome shotgun (WGS) entry which is preliminary data.</text>
</comment>
<dbReference type="Proteomes" id="UP001314681">
    <property type="component" value="Unassembled WGS sequence"/>
</dbReference>
<dbReference type="PROSITE" id="PS50006">
    <property type="entry name" value="FHA_DOMAIN"/>
    <property type="match status" value="1"/>
</dbReference>
<dbReference type="EMBL" id="JAHQCX010000012">
    <property type="protein sequence ID" value="MBU9727651.1"/>
    <property type="molecule type" value="Genomic_DNA"/>
</dbReference>
<dbReference type="InterPro" id="IPR045962">
    <property type="entry name" value="DUF6382"/>
</dbReference>
<evidence type="ECO:0000313" key="3">
    <source>
        <dbReference type="Proteomes" id="UP001314681"/>
    </source>
</evidence>
<dbReference type="SMART" id="SM00240">
    <property type="entry name" value="FHA"/>
    <property type="match status" value="1"/>
</dbReference>
<dbReference type="Pfam" id="PF00498">
    <property type="entry name" value="FHA"/>
    <property type="match status" value="1"/>
</dbReference>
<accession>A0ABS6KAW2</accession>
<dbReference type="Gene3D" id="2.60.200.20">
    <property type="match status" value="1"/>
</dbReference>
<sequence>MKQMEQIHGEYRRDLNHNYLILDKYDTGCEDTYEIRMLEENHLKGLLECQMRNLNGKNQFFYEISSKQPMAGIYDKKALGFEDMYHLCRNLMKTLDETEDYLLDTSRLVLWPEYIYMDVETKEFFFCYLPGFECEAVQGFHQLAEYMLAKLDHQDERGVIVGYEVYKKTTEENYNMEQILELFQDNQAAYIPVRDKEEGAVREEPVEKEMPAVISDRKEGFFSWLWDRRRRENNMDVEEKGYENIQDEELLTAEVAEETEYGSTKLLFYEEDSMIHRLDCGCYGMYEQQLKEGEGWTIGKLPEYADVLLNDPKVSRIHARINMEEGKYYITDLNSTNGTYLNGVQLGSNEKTEIRQGDEISIAHIRCNFE</sequence>
<dbReference type="InterPro" id="IPR008984">
    <property type="entry name" value="SMAD_FHA_dom_sf"/>
</dbReference>
<dbReference type="RefSeq" id="WP_158351444.1">
    <property type="nucleotide sequence ID" value="NZ_JAHQCX010000012.1"/>
</dbReference>